<evidence type="ECO:0000256" key="4">
    <source>
        <dbReference type="ARBA" id="ARBA00032089"/>
    </source>
</evidence>
<keyword evidence="3" id="KW-0133">Cell shape</keyword>
<dbReference type="EMBL" id="QOVF01000006">
    <property type="protein sequence ID" value="KAA0692410.1"/>
    <property type="molecule type" value="Genomic_DNA"/>
</dbReference>
<name>A0A7V7KVY0_9GAMM</name>
<evidence type="ECO:0000256" key="5">
    <source>
        <dbReference type="SAM" id="Coils"/>
    </source>
</evidence>
<dbReference type="Gene3D" id="2.40.10.350">
    <property type="entry name" value="Rod shape-determining protein MreC, domain 2"/>
    <property type="match status" value="1"/>
</dbReference>
<dbReference type="AlphaFoldDB" id="A0A7V7KVY0"/>
<dbReference type="GO" id="GO:0008360">
    <property type="term" value="P:regulation of cell shape"/>
    <property type="evidence" value="ECO:0007669"/>
    <property type="project" value="UniProtKB-KW"/>
</dbReference>
<dbReference type="PANTHER" id="PTHR34138:SF1">
    <property type="entry name" value="CELL SHAPE-DETERMINING PROTEIN MREC"/>
    <property type="match status" value="1"/>
</dbReference>
<evidence type="ECO:0000256" key="3">
    <source>
        <dbReference type="ARBA" id="ARBA00022960"/>
    </source>
</evidence>
<evidence type="ECO:0000259" key="7">
    <source>
        <dbReference type="Pfam" id="PF04085"/>
    </source>
</evidence>
<proteinExistence type="inferred from homology"/>
<evidence type="ECO:0000313" key="9">
    <source>
        <dbReference type="Proteomes" id="UP000463138"/>
    </source>
</evidence>
<dbReference type="InterPro" id="IPR007221">
    <property type="entry name" value="MreC"/>
</dbReference>
<dbReference type="PANTHER" id="PTHR34138">
    <property type="entry name" value="CELL SHAPE-DETERMINING PROTEIN MREC"/>
    <property type="match status" value="1"/>
</dbReference>
<evidence type="ECO:0000313" key="8">
    <source>
        <dbReference type="EMBL" id="KAA0692410.1"/>
    </source>
</evidence>
<comment type="caution">
    <text evidence="8">The sequence shown here is derived from an EMBL/GenBank/DDBJ whole genome shotgun (WGS) entry which is preliminary data.</text>
</comment>
<keyword evidence="5" id="KW-0175">Coiled coil</keyword>
<feature type="compositionally biased region" description="Low complexity" evidence="6">
    <location>
        <begin position="302"/>
        <end position="317"/>
    </location>
</feature>
<gene>
    <name evidence="8" type="ORF">DT594_15735</name>
</gene>
<dbReference type="GO" id="GO:0005886">
    <property type="term" value="C:plasma membrane"/>
    <property type="evidence" value="ECO:0007669"/>
    <property type="project" value="TreeGrafter"/>
</dbReference>
<dbReference type="InterPro" id="IPR042175">
    <property type="entry name" value="Cell/Rod_MreC_2"/>
</dbReference>
<dbReference type="Pfam" id="PF04085">
    <property type="entry name" value="MreC"/>
    <property type="match status" value="1"/>
</dbReference>
<feature type="coiled-coil region" evidence="5">
    <location>
        <begin position="65"/>
        <end position="102"/>
    </location>
</feature>
<dbReference type="OrthoDB" id="9808025at2"/>
<feature type="region of interest" description="Disordered" evidence="6">
    <location>
        <begin position="299"/>
        <end position="336"/>
    </location>
</feature>
<accession>A0A7V7KVY0</accession>
<evidence type="ECO:0000256" key="2">
    <source>
        <dbReference type="ARBA" id="ARBA00013855"/>
    </source>
</evidence>
<organism evidence="8 9">
    <name type="scientific">Halopseudomonas laoshanensis</name>
    <dbReference type="NCBI Taxonomy" id="2268758"/>
    <lineage>
        <taxon>Bacteria</taxon>
        <taxon>Pseudomonadati</taxon>
        <taxon>Pseudomonadota</taxon>
        <taxon>Gammaproteobacteria</taxon>
        <taxon>Pseudomonadales</taxon>
        <taxon>Pseudomonadaceae</taxon>
        <taxon>Halopseudomonas</taxon>
    </lineage>
</organism>
<dbReference type="Gene3D" id="2.40.10.340">
    <property type="entry name" value="Rod shape-determining protein MreC, domain 1"/>
    <property type="match status" value="1"/>
</dbReference>
<reference evidence="8 9" key="1">
    <citation type="submission" date="2018-07" db="EMBL/GenBank/DDBJ databases">
        <title>Pseudomonas laoshanensis sp. nov., isolated from soil.</title>
        <authorList>
            <person name="Sun J."/>
            <person name="Yu L."/>
            <person name="Wang M."/>
            <person name="Zhang C."/>
        </authorList>
    </citation>
    <scope>NUCLEOTIDE SEQUENCE [LARGE SCALE GENOMIC DNA]</scope>
    <source>
        <strain evidence="8 9">Y22</strain>
    </source>
</reference>
<dbReference type="InterPro" id="IPR055342">
    <property type="entry name" value="MreC_beta-barrel_core"/>
</dbReference>
<feature type="domain" description="Rod shape-determining protein MreC beta-barrel core" evidence="7">
    <location>
        <begin position="119"/>
        <end position="264"/>
    </location>
</feature>
<dbReference type="Proteomes" id="UP000463138">
    <property type="component" value="Unassembled WGS sequence"/>
</dbReference>
<comment type="similarity">
    <text evidence="1">Belongs to the MreC family.</text>
</comment>
<evidence type="ECO:0000256" key="6">
    <source>
        <dbReference type="SAM" id="MobiDB-lite"/>
    </source>
</evidence>
<protein>
    <recommendedName>
        <fullName evidence="2">Cell shape-determining protein MreC</fullName>
    </recommendedName>
    <alternativeName>
        <fullName evidence="4">Cell shape protein MreC</fullName>
    </alternativeName>
</protein>
<dbReference type="FunFam" id="2.40.10.340:FF:000002">
    <property type="entry name" value="Rod shape-determining protein MreC"/>
    <property type="match status" value="1"/>
</dbReference>
<dbReference type="NCBIfam" id="TIGR00219">
    <property type="entry name" value="mreC"/>
    <property type="match status" value="1"/>
</dbReference>
<sequence length="336" mass="36158">MKGPSLGVRVLVLSVLSIALMVADARVSTLQPLRSNLSLILTPIYYVADLPVRLWDAVYQQVSSRADLLAENERLRAEALLIQRKLQKLATLTEQNVRLRELLNSSSLVDERVLVAELVGVDPNPYTQRVLINKGERDGVFLGQPVLDATGLMGQVVEVMPFTARVLLITDSSHSLPVQVNRNGLRAIASGAGNNEWLELRFVGDTADIRVDDILVSSGLGQRFPAGYPVGRVLSVEQDPSQPFADVKVAPTAQLTRSRYMLLVFSAESGYGELVPVLEEGSELNDAEVQAVEDALQDPVLSAPAAPEATTETPSAPLDAPLSVPPSEAPAVEGAQ</sequence>
<keyword evidence="9" id="KW-1185">Reference proteome</keyword>
<evidence type="ECO:0000256" key="1">
    <source>
        <dbReference type="ARBA" id="ARBA00009369"/>
    </source>
</evidence>
<dbReference type="InterPro" id="IPR042177">
    <property type="entry name" value="Cell/Rod_1"/>
</dbReference>